<dbReference type="RefSeq" id="WP_009871281.1">
    <property type="nucleotide sequence ID" value="NZ_JXSL01000030.1"/>
</dbReference>
<gene>
    <name evidence="1" type="ORF">CCC_00828</name>
</gene>
<organism evidence="1 2">
    <name type="scientific">Paramagnetospirillum magnetotacticum MS-1</name>
    <dbReference type="NCBI Taxonomy" id="272627"/>
    <lineage>
        <taxon>Bacteria</taxon>
        <taxon>Pseudomonadati</taxon>
        <taxon>Pseudomonadota</taxon>
        <taxon>Alphaproteobacteria</taxon>
        <taxon>Rhodospirillales</taxon>
        <taxon>Magnetospirillaceae</taxon>
        <taxon>Paramagnetospirillum</taxon>
    </lineage>
</organism>
<accession>A0A0C2U8D7</accession>
<protein>
    <submittedName>
        <fullName evidence="1">Uncharacterized protein</fullName>
    </submittedName>
</protein>
<dbReference type="OrthoDB" id="9815644at2"/>
<dbReference type="STRING" id="272627.CCC_00828"/>
<dbReference type="AlphaFoldDB" id="A0A0C2U8D7"/>
<dbReference type="Pfam" id="PF13489">
    <property type="entry name" value="Methyltransf_23"/>
    <property type="match status" value="1"/>
</dbReference>
<dbReference type="Gene3D" id="3.40.50.150">
    <property type="entry name" value="Vaccinia Virus protein VP39"/>
    <property type="match status" value="1"/>
</dbReference>
<reference evidence="1 2" key="1">
    <citation type="submission" date="2015-01" db="EMBL/GenBank/DDBJ databases">
        <title>Genome Sequence of Magnetospirillum magnetotacticum Strain MS-1.</title>
        <authorList>
            <person name="Marinov G.K."/>
            <person name="Smalley M.D."/>
            <person name="DeSalvo G."/>
        </authorList>
    </citation>
    <scope>NUCLEOTIDE SEQUENCE [LARGE SCALE GENOMIC DNA]</scope>
    <source>
        <strain evidence="1 2">MS-1</strain>
    </source>
</reference>
<evidence type="ECO:0000313" key="1">
    <source>
        <dbReference type="EMBL" id="KIL97767.1"/>
    </source>
</evidence>
<dbReference type="SUPFAM" id="SSF53335">
    <property type="entry name" value="S-adenosyl-L-methionine-dependent methyltransferases"/>
    <property type="match status" value="1"/>
</dbReference>
<proteinExistence type="predicted"/>
<name>A0A0C2U8D7_PARME</name>
<dbReference type="EMBL" id="JXSL01000030">
    <property type="protein sequence ID" value="KIL97767.1"/>
    <property type="molecule type" value="Genomic_DNA"/>
</dbReference>
<sequence>MTRPDRCLICGAPDAQLLLAADQPDSYERRVGVTEDGFARAWVRCTGCGFHYSRYSRDPQILDRLYEDGYRDAAAAWRGATTEEVFRKVIALPDDQSETRARIRWIKQGIAQAQGADLIHWPAAPWRMVDVGGATGIMAYEFRDSQWLPHVVDPAPEGRFVEAYGIPYIQAPFRAGLLDAPVQMASLVYVLEHLRDPEQALRDVASGLAPDGLVFIEVPDALAFGRKPAEDDIFNSCHLWLFDPVSLLALLARTGFEALQLARIRTIRGHYTLMVLAKASA</sequence>
<evidence type="ECO:0000313" key="2">
    <source>
        <dbReference type="Proteomes" id="UP000031971"/>
    </source>
</evidence>
<keyword evidence="2" id="KW-1185">Reference proteome</keyword>
<dbReference type="InterPro" id="IPR029063">
    <property type="entry name" value="SAM-dependent_MTases_sf"/>
</dbReference>
<dbReference type="Proteomes" id="UP000031971">
    <property type="component" value="Unassembled WGS sequence"/>
</dbReference>
<comment type="caution">
    <text evidence="1">The sequence shown here is derived from an EMBL/GenBank/DDBJ whole genome shotgun (WGS) entry which is preliminary data.</text>
</comment>